<dbReference type="FunFam" id="3.90.79.10:FF:000012">
    <property type="entry name" value="Isopentenyl-diphosphate Delta-isomerase 1"/>
    <property type="match status" value="1"/>
</dbReference>
<dbReference type="Pfam" id="PF00293">
    <property type="entry name" value="NUDIX"/>
    <property type="match status" value="1"/>
</dbReference>
<evidence type="ECO:0000256" key="9">
    <source>
        <dbReference type="ARBA" id="ARBA00022778"/>
    </source>
</evidence>
<gene>
    <name evidence="16" type="ORF">DIABBA_LOCUS651</name>
</gene>
<dbReference type="EMBL" id="OU898276">
    <property type="protein sequence ID" value="CAG9826545.1"/>
    <property type="molecule type" value="Genomic_DNA"/>
</dbReference>
<keyword evidence="17" id="KW-1185">Reference proteome</keyword>
<keyword evidence="11" id="KW-0752">Steroid biosynthesis</keyword>
<reference evidence="16" key="1">
    <citation type="submission" date="2022-01" db="EMBL/GenBank/DDBJ databases">
        <authorList>
            <person name="King R."/>
        </authorList>
    </citation>
    <scope>NUCLEOTIDE SEQUENCE</scope>
</reference>
<keyword evidence="14" id="KW-0413">Isomerase</keyword>
<dbReference type="Gene3D" id="3.90.79.10">
    <property type="entry name" value="Nucleoside Triphosphate Pyrophosphohydrolase"/>
    <property type="match status" value="1"/>
</dbReference>
<dbReference type="AlphaFoldDB" id="A0A9N9SP95"/>
<evidence type="ECO:0000256" key="10">
    <source>
        <dbReference type="ARBA" id="ARBA00022842"/>
    </source>
</evidence>
<keyword evidence="13" id="KW-0414">Isoprene biosynthesis</keyword>
<dbReference type="Proteomes" id="UP001153709">
    <property type="component" value="Chromosome 1"/>
</dbReference>
<dbReference type="GO" id="GO:0009240">
    <property type="term" value="P:isopentenyl diphosphate biosynthetic process"/>
    <property type="evidence" value="ECO:0007669"/>
    <property type="project" value="TreeGrafter"/>
</dbReference>
<evidence type="ECO:0000256" key="14">
    <source>
        <dbReference type="ARBA" id="ARBA00023235"/>
    </source>
</evidence>
<keyword evidence="12" id="KW-0443">Lipid metabolism</keyword>
<name>A0A9N9SP95_DIABA</name>
<evidence type="ECO:0000256" key="8">
    <source>
        <dbReference type="ARBA" id="ARBA00022723"/>
    </source>
</evidence>
<evidence type="ECO:0000256" key="2">
    <source>
        <dbReference type="ARBA" id="ARBA00001946"/>
    </source>
</evidence>
<evidence type="ECO:0000256" key="11">
    <source>
        <dbReference type="ARBA" id="ARBA00022955"/>
    </source>
</evidence>
<dbReference type="PANTHER" id="PTHR10885">
    <property type="entry name" value="ISOPENTENYL-DIPHOSPHATE DELTA-ISOMERASE"/>
    <property type="match status" value="1"/>
</dbReference>
<evidence type="ECO:0000256" key="13">
    <source>
        <dbReference type="ARBA" id="ARBA00023229"/>
    </source>
</evidence>
<keyword evidence="7" id="KW-0444">Lipid biosynthesis</keyword>
<dbReference type="InterPro" id="IPR011876">
    <property type="entry name" value="IsopentenylPP_isomerase_typ1"/>
</dbReference>
<comment type="catalytic activity">
    <reaction evidence="1">
        <text>isopentenyl diphosphate = dimethylallyl diphosphate</text>
        <dbReference type="Rhea" id="RHEA:23284"/>
        <dbReference type="ChEBI" id="CHEBI:57623"/>
        <dbReference type="ChEBI" id="CHEBI:128769"/>
        <dbReference type="EC" id="5.3.3.2"/>
    </reaction>
</comment>
<keyword evidence="10" id="KW-0460">Magnesium</keyword>
<keyword evidence="9" id="KW-0152">Cholesterol biosynthesis</keyword>
<dbReference type="NCBIfam" id="TIGR02150">
    <property type="entry name" value="IPP_isom_1"/>
    <property type="match status" value="1"/>
</dbReference>
<comment type="pathway">
    <text evidence="4">Isoprenoid biosynthesis; dimethylallyl diphosphate biosynthesis; dimethylallyl diphosphate from isopentenyl diphosphate: step 1/1.</text>
</comment>
<dbReference type="GO" id="GO:0006695">
    <property type="term" value="P:cholesterol biosynthetic process"/>
    <property type="evidence" value="ECO:0007669"/>
    <property type="project" value="UniProtKB-KW"/>
</dbReference>
<keyword evidence="9" id="KW-0753">Steroid metabolism</keyword>
<dbReference type="PROSITE" id="PS51462">
    <property type="entry name" value="NUDIX"/>
    <property type="match status" value="1"/>
</dbReference>
<evidence type="ECO:0000256" key="6">
    <source>
        <dbReference type="ARBA" id="ARBA00012057"/>
    </source>
</evidence>
<comment type="function">
    <text evidence="3">Catalyzes the 1,3-allylic rearrangement of the homoallylic substrate isopentenyl (IPP) to its highly electrophilic allylic isomer, dimethylallyl diphosphate (DMAPP).</text>
</comment>
<keyword evidence="8" id="KW-0479">Metal-binding</keyword>
<keyword evidence="9" id="KW-0756">Sterol biosynthesis</keyword>
<dbReference type="GO" id="GO:0004452">
    <property type="term" value="F:isopentenyl-diphosphate delta-isomerase activity"/>
    <property type="evidence" value="ECO:0007669"/>
    <property type="project" value="UniProtKB-EC"/>
</dbReference>
<dbReference type="GO" id="GO:0046872">
    <property type="term" value="F:metal ion binding"/>
    <property type="evidence" value="ECO:0007669"/>
    <property type="project" value="UniProtKB-KW"/>
</dbReference>
<keyword evidence="9" id="KW-0153">Cholesterol metabolism</keyword>
<dbReference type="CDD" id="cd02885">
    <property type="entry name" value="NUDIX_IPP_Isomerase"/>
    <property type="match status" value="1"/>
</dbReference>
<dbReference type="PIRSF" id="PIRSF018427">
    <property type="entry name" value="Isopntndiph_ism"/>
    <property type="match status" value="1"/>
</dbReference>
<dbReference type="InterPro" id="IPR015797">
    <property type="entry name" value="NUDIX_hydrolase-like_dom_sf"/>
</dbReference>
<dbReference type="EC" id="5.3.3.2" evidence="6"/>
<proteinExistence type="inferred from homology"/>
<accession>A0A9N9SP95</accession>
<evidence type="ECO:0000256" key="5">
    <source>
        <dbReference type="ARBA" id="ARBA00007579"/>
    </source>
</evidence>
<sequence length="253" mass="29350">MFSVIRSSVQRNLNRSIATSLIKAKEIDPTQEASLKEQCYLVDVNDNIIGQASKKECHLVQKNGDIPLHRAFSVFLFNKKGDLLLQKRSSSKIRYPEHYTNSCCEHPIADCPGENEENNAFGVKRAAIRRLHYELGIEKETIPLEKFVYITRMYHKDEGDGKWGDHEITYILFLHIDIKIKPGLKPNSDEVSEISFVPRNALDQHLPTLIGQFTPWFQAILKHRLKLWWDHLHKLDEIVEHNKIQKLPVCCDQ</sequence>
<evidence type="ECO:0000313" key="17">
    <source>
        <dbReference type="Proteomes" id="UP001153709"/>
    </source>
</evidence>
<evidence type="ECO:0000256" key="12">
    <source>
        <dbReference type="ARBA" id="ARBA00023098"/>
    </source>
</evidence>
<dbReference type="GO" id="GO:0005737">
    <property type="term" value="C:cytoplasm"/>
    <property type="evidence" value="ECO:0007669"/>
    <property type="project" value="TreeGrafter"/>
</dbReference>
<organism evidence="16 17">
    <name type="scientific">Diabrotica balteata</name>
    <name type="common">Banded cucumber beetle</name>
    <dbReference type="NCBI Taxonomy" id="107213"/>
    <lineage>
        <taxon>Eukaryota</taxon>
        <taxon>Metazoa</taxon>
        <taxon>Ecdysozoa</taxon>
        <taxon>Arthropoda</taxon>
        <taxon>Hexapoda</taxon>
        <taxon>Insecta</taxon>
        <taxon>Pterygota</taxon>
        <taxon>Neoptera</taxon>
        <taxon>Endopterygota</taxon>
        <taxon>Coleoptera</taxon>
        <taxon>Polyphaga</taxon>
        <taxon>Cucujiformia</taxon>
        <taxon>Chrysomeloidea</taxon>
        <taxon>Chrysomelidae</taxon>
        <taxon>Galerucinae</taxon>
        <taxon>Diabroticina</taxon>
        <taxon>Diabroticites</taxon>
        <taxon>Diabrotica</taxon>
    </lineage>
</organism>
<dbReference type="PANTHER" id="PTHR10885:SF0">
    <property type="entry name" value="ISOPENTENYL-DIPHOSPHATE DELTA-ISOMERASE"/>
    <property type="match status" value="1"/>
</dbReference>
<comment type="similarity">
    <text evidence="5">Belongs to the IPP isomerase type 1 family.</text>
</comment>
<evidence type="ECO:0000256" key="7">
    <source>
        <dbReference type="ARBA" id="ARBA00022516"/>
    </source>
</evidence>
<evidence type="ECO:0000256" key="3">
    <source>
        <dbReference type="ARBA" id="ARBA00003951"/>
    </source>
</evidence>
<dbReference type="SUPFAM" id="SSF55811">
    <property type="entry name" value="Nudix"/>
    <property type="match status" value="1"/>
</dbReference>
<evidence type="ECO:0000313" key="16">
    <source>
        <dbReference type="EMBL" id="CAG9826545.1"/>
    </source>
</evidence>
<dbReference type="OrthoDB" id="510307at2759"/>
<keyword evidence="9" id="KW-1207">Sterol metabolism</keyword>
<dbReference type="InterPro" id="IPR000086">
    <property type="entry name" value="NUDIX_hydrolase_dom"/>
</dbReference>
<comment type="cofactor">
    <cofactor evidence="2">
        <name>Mg(2+)</name>
        <dbReference type="ChEBI" id="CHEBI:18420"/>
    </cofactor>
</comment>
<evidence type="ECO:0000259" key="15">
    <source>
        <dbReference type="PROSITE" id="PS51462"/>
    </source>
</evidence>
<protein>
    <recommendedName>
        <fullName evidence="6">isopentenyl-diphosphate Delta-isomerase</fullName>
        <ecNumber evidence="6">5.3.3.2</ecNumber>
    </recommendedName>
</protein>
<feature type="domain" description="Nudix hydrolase" evidence="15">
    <location>
        <begin position="67"/>
        <end position="219"/>
    </location>
</feature>
<evidence type="ECO:0000256" key="4">
    <source>
        <dbReference type="ARBA" id="ARBA00004826"/>
    </source>
</evidence>
<evidence type="ECO:0000256" key="1">
    <source>
        <dbReference type="ARBA" id="ARBA00000374"/>
    </source>
</evidence>